<evidence type="ECO:0000256" key="3">
    <source>
        <dbReference type="ARBA" id="ARBA00022833"/>
    </source>
</evidence>
<protein>
    <recommendedName>
        <fullName evidence="5">MYND-type domain-containing protein</fullName>
    </recommendedName>
</protein>
<feature type="non-terminal residue" evidence="6">
    <location>
        <position position="557"/>
    </location>
</feature>
<evidence type="ECO:0000256" key="2">
    <source>
        <dbReference type="ARBA" id="ARBA00022771"/>
    </source>
</evidence>
<dbReference type="InterPro" id="IPR002893">
    <property type="entry name" value="Znf_MYND"/>
</dbReference>
<proteinExistence type="predicted"/>
<sequence length="557" mass="62459">MSHLPPKYLCKRVIHDFGRRHVPNRHYIPPNFFSSKLYRDVLDSLNVSHIPKASASDSAQWLNIVNAADSLRAIAYLMEAGQPSGPQETSEACKRIVADSLSSVWAWSQYMHPFLRNCDEDAFEAATKLYQWQFHDLGRSWHYDALCDVISALWQSTAADSKDHPVKTMPGSASYIYDLWWYMAHATSDQARQAALISTLAMSAFDDPDRHVAKAIVAKGSFGVDPLVRRLCALLDANNGQCNTRAVYPFAYILNNCAICDMSVRPRMYPLIWRVCSMLRLVDYSMGNHDVLSKEGMFLMTYSVDCLHLLPLLSCTLRGPRDIIRLIRQGILQVIHRYLDRFNDAWQEKSVAAEIVDGIIIPAINIPSVATAVDDVLQEDGLVLDPGRVDYDPFNKLRASLQKMADMKATYKAGRKSAMQSCHNKACANEVYGKLKRCPCRWACYCSLACQASDWSSHRTACQTKTHEPDASAFRIDRPSDIRFLQFYAHRLLVARGDSSSMGTESFEVDLTSVSKEPVITVVSDSDSAGERTVSVIVGTWTTKTSLVFPLPTATSR</sequence>
<dbReference type="SUPFAM" id="SSF144232">
    <property type="entry name" value="HIT/MYND zinc finger-like"/>
    <property type="match status" value="1"/>
</dbReference>
<evidence type="ECO:0000313" key="7">
    <source>
        <dbReference type="Proteomes" id="UP000007431"/>
    </source>
</evidence>
<keyword evidence="7" id="KW-1185">Reference proteome</keyword>
<dbReference type="Gene3D" id="1.10.220.160">
    <property type="match status" value="1"/>
</dbReference>
<keyword evidence="3" id="KW-0862">Zinc</keyword>
<gene>
    <name evidence="6" type="ORF">SCHCODRAFT_112779</name>
</gene>
<keyword evidence="1" id="KW-0479">Metal-binding</keyword>
<dbReference type="EMBL" id="GL377311">
    <property type="protein sequence ID" value="EFI93500.1"/>
    <property type="molecule type" value="Genomic_DNA"/>
</dbReference>
<evidence type="ECO:0000256" key="4">
    <source>
        <dbReference type="PROSITE-ProRule" id="PRU00134"/>
    </source>
</evidence>
<dbReference type="Gene3D" id="6.10.140.2220">
    <property type="match status" value="1"/>
</dbReference>
<dbReference type="HOGENOM" id="CLU_491884_0_0_1"/>
<evidence type="ECO:0000313" key="6">
    <source>
        <dbReference type="EMBL" id="EFI93500.1"/>
    </source>
</evidence>
<name>D8QFY5_SCHCM</name>
<keyword evidence="2 4" id="KW-0863">Zinc-finger</keyword>
<organism evidence="7">
    <name type="scientific">Schizophyllum commune (strain H4-8 / FGSC 9210)</name>
    <name type="common">Split gill fungus</name>
    <dbReference type="NCBI Taxonomy" id="578458"/>
    <lineage>
        <taxon>Eukaryota</taxon>
        <taxon>Fungi</taxon>
        <taxon>Dikarya</taxon>
        <taxon>Basidiomycota</taxon>
        <taxon>Agaricomycotina</taxon>
        <taxon>Agaricomycetes</taxon>
        <taxon>Agaricomycetidae</taxon>
        <taxon>Agaricales</taxon>
        <taxon>Schizophyllaceae</taxon>
        <taxon>Schizophyllum</taxon>
    </lineage>
</organism>
<dbReference type="VEuPathDB" id="FungiDB:SCHCODRAFT_02589438"/>
<dbReference type="RefSeq" id="XP_003028403.1">
    <property type="nucleotide sequence ID" value="XM_003028357.1"/>
</dbReference>
<dbReference type="GeneID" id="9592173"/>
<dbReference type="eggNOG" id="ENOG502QYE6">
    <property type="taxonomic scope" value="Eukaryota"/>
</dbReference>
<dbReference type="GO" id="GO:0008270">
    <property type="term" value="F:zinc ion binding"/>
    <property type="evidence" value="ECO:0007669"/>
    <property type="project" value="UniProtKB-KW"/>
</dbReference>
<dbReference type="Proteomes" id="UP000007431">
    <property type="component" value="Unassembled WGS sequence"/>
</dbReference>
<dbReference type="AlphaFoldDB" id="D8QFY5"/>
<evidence type="ECO:0000259" key="5">
    <source>
        <dbReference type="PROSITE" id="PS50865"/>
    </source>
</evidence>
<dbReference type="KEGG" id="scm:SCHCO_02589438"/>
<reference evidence="6 7" key="1">
    <citation type="journal article" date="2010" name="Nat. Biotechnol.">
        <title>Genome sequence of the model mushroom Schizophyllum commune.</title>
        <authorList>
            <person name="Ohm R.A."/>
            <person name="de Jong J.F."/>
            <person name="Lugones L.G."/>
            <person name="Aerts A."/>
            <person name="Kothe E."/>
            <person name="Stajich J.E."/>
            <person name="de Vries R.P."/>
            <person name="Record E."/>
            <person name="Levasseur A."/>
            <person name="Baker S.E."/>
            <person name="Bartholomew K.A."/>
            <person name="Coutinho P.M."/>
            <person name="Erdmann S."/>
            <person name="Fowler T.J."/>
            <person name="Gathman A.C."/>
            <person name="Lombard V."/>
            <person name="Henrissat B."/>
            <person name="Knabe N."/>
            <person name="Kuees U."/>
            <person name="Lilly W.W."/>
            <person name="Lindquist E."/>
            <person name="Lucas S."/>
            <person name="Magnuson J.K."/>
            <person name="Piumi F."/>
            <person name="Raudaskoski M."/>
            <person name="Salamov A."/>
            <person name="Schmutz J."/>
            <person name="Schwarze F.W.M.R."/>
            <person name="vanKuyk P.A."/>
            <person name="Horton J.S."/>
            <person name="Grigoriev I.V."/>
            <person name="Woesten H.A.B."/>
        </authorList>
    </citation>
    <scope>NUCLEOTIDE SEQUENCE [LARGE SCALE GENOMIC DNA]</scope>
    <source>
        <strain evidence="7">H4-8 / FGSC 9210</strain>
    </source>
</reference>
<dbReference type="InParanoid" id="D8QFY5"/>
<evidence type="ECO:0000256" key="1">
    <source>
        <dbReference type="ARBA" id="ARBA00022723"/>
    </source>
</evidence>
<feature type="domain" description="MYND-type" evidence="5">
    <location>
        <begin position="424"/>
        <end position="462"/>
    </location>
</feature>
<dbReference type="OrthoDB" id="437457at2759"/>
<dbReference type="PROSITE" id="PS50865">
    <property type="entry name" value="ZF_MYND_2"/>
    <property type="match status" value="1"/>
</dbReference>
<accession>D8QFY5</accession>